<accession>A0AA42N6W1</accession>
<reference evidence="1" key="1">
    <citation type="submission" date="2022-09" db="EMBL/GenBank/DDBJ databases">
        <title>Intensive care unit water sources are persistently colonized with multi-drug resistant bacteria and are the site of extensive horizontal gene transfer of antibiotic resistance genes.</title>
        <authorList>
            <person name="Diorio-Toth L."/>
        </authorList>
    </citation>
    <scope>NUCLEOTIDE SEQUENCE</scope>
    <source>
        <strain evidence="1">GD03990</strain>
    </source>
</reference>
<dbReference type="Proteomes" id="UP001158730">
    <property type="component" value="Unassembled WGS sequence"/>
</dbReference>
<evidence type="ECO:0000313" key="1">
    <source>
        <dbReference type="EMBL" id="MDH1057171.1"/>
    </source>
</evidence>
<gene>
    <name evidence="1" type="ORF">N5C05_20710</name>
</gene>
<dbReference type="GeneID" id="42930221"/>
<protein>
    <submittedName>
        <fullName evidence="1">Uncharacterized protein</fullName>
    </submittedName>
</protein>
<name>A0AA42N6W1_AQUAC</name>
<dbReference type="EMBL" id="JAOBYN010000029">
    <property type="protein sequence ID" value="MDH1057171.1"/>
    <property type="molecule type" value="Genomic_DNA"/>
</dbReference>
<sequence>MGNKLVRQGLANRVARQFAAAQILDAEAAAEAFAEEALTAEERLAAHAELRRIAGALLAPSPEDHPG</sequence>
<organism evidence="1 2">
    <name type="scientific">Aquipseudomonas alcaligenes</name>
    <name type="common">Pseudomonas alcaligenes</name>
    <dbReference type="NCBI Taxonomy" id="43263"/>
    <lineage>
        <taxon>Bacteria</taxon>
        <taxon>Pseudomonadati</taxon>
        <taxon>Pseudomonadota</taxon>
        <taxon>Gammaproteobacteria</taxon>
        <taxon>Pseudomonadales</taxon>
        <taxon>Pseudomonadaceae</taxon>
        <taxon>Aquipseudomonas</taxon>
    </lineage>
</organism>
<evidence type="ECO:0000313" key="2">
    <source>
        <dbReference type="Proteomes" id="UP001158730"/>
    </source>
</evidence>
<comment type="caution">
    <text evidence="1">The sequence shown here is derived from an EMBL/GenBank/DDBJ whole genome shotgun (WGS) entry which is preliminary data.</text>
</comment>
<proteinExistence type="predicted"/>
<dbReference type="AlphaFoldDB" id="A0AA42N6W1"/>
<dbReference type="KEGG" id="palc:A0T30_10520"/>
<dbReference type="RefSeq" id="WP_061904133.1">
    <property type="nucleotide sequence ID" value="NZ_CP014784.1"/>
</dbReference>